<keyword evidence="8" id="KW-1185">Reference proteome</keyword>
<evidence type="ECO:0000256" key="5">
    <source>
        <dbReference type="SAM" id="MobiDB-lite"/>
    </source>
</evidence>
<dbReference type="PANTHER" id="PTHR24113">
    <property type="entry name" value="RAN GTPASE-ACTIVATING PROTEIN 1"/>
    <property type="match status" value="1"/>
</dbReference>
<evidence type="ECO:0000313" key="8">
    <source>
        <dbReference type="Proteomes" id="UP001642409"/>
    </source>
</evidence>
<dbReference type="PANTHER" id="PTHR24113:SF12">
    <property type="entry name" value="RAN GTPASE-ACTIVATING PROTEIN 1"/>
    <property type="match status" value="1"/>
</dbReference>
<sequence length="881" mass="102420">MNQNPPSYSINYRFKAITQENVNNIIYDLQNQQSVELDLWHAQLRDTYLQQIFPFLMPVTSLDIGDNILSSGTIFQFLNLLTNTINAPRNLRYLCLNKLQLDVQSCQVLSNAFKAGFSPIEELYLKDCQISDQGFAFIISGVFQQVQPTLRLVNLQQNKITSVGVQNLIQLTKAAKNAYFERIDLKQNQVPEKLLLLLENELRLLRVRSGSKIQARTDFQNPISNQMKMLEPNLALAKKVFSEAELNFMTPNLLNMQASTLEGPMMHQMNEIRARNGVGEQKIELPYQAPHRFVEKLKTDDTFAAIETSFENNAEKVKKRIGFQEQYNDQNQPIITQEINRYAEPSQVQMPQFTQQEYNERQRGYDTFDEIRNEFDAQAEILKTQVKAQTTYATQNHEYIPVQQLLDKYSAPMPKQQPIQQQQQIQQPKNDNTFYIPPSDYIPPIKPMQFKDQFNTALAQQHVQAQQAPQYEQVIQQQQGQPNLLQQIRNARQERYAEQQQEEIMKEQTYVPPVKLQVEPQVITNKTNKNKDMELSELQSPQITKINHLNATKKVVKEVKNEEQNKQSFEIYKTEQFKQQILEKQQKMKPIQNDKLSKLEQQVENSIIVENIVAKSSFKNQKVINKPIPQQPVQPIQIPKQQTQVAQNNKPVTKYQQQQQAETDQLDPQSLVISNPDSIQHSIQIPSLSQIINQNQRNQPKNETVDETISIPKIDYKNQQQQQQQTQPVQQQQLNNKKSIDQMMDSLRKFGQEPEKTEEPHESQHKTNIFKLKEIEKSLQKSSVDSDDLLDILKLFGPVKLKSTNKNEIQQEIANNVHELQNQVTELNNQVQNMQEAEELFVEGYEQLKTVFKQKGIEVQERDTIQEEVLDLLVNLIAFVK</sequence>
<dbReference type="GO" id="GO:0005096">
    <property type="term" value="F:GTPase activator activity"/>
    <property type="evidence" value="ECO:0007669"/>
    <property type="project" value="UniProtKB-KW"/>
</dbReference>
<dbReference type="GO" id="GO:0006913">
    <property type="term" value="P:nucleocytoplasmic transport"/>
    <property type="evidence" value="ECO:0007669"/>
    <property type="project" value="TreeGrafter"/>
</dbReference>
<feature type="compositionally biased region" description="Polar residues" evidence="5">
    <location>
        <begin position="646"/>
        <end position="666"/>
    </location>
</feature>
<feature type="coiled-coil region" evidence="4">
    <location>
        <begin position="810"/>
        <end position="840"/>
    </location>
</feature>
<keyword evidence="2" id="KW-0433">Leucine-rich repeat</keyword>
<dbReference type="GO" id="GO:0005829">
    <property type="term" value="C:cytosol"/>
    <property type="evidence" value="ECO:0007669"/>
    <property type="project" value="TreeGrafter"/>
</dbReference>
<comment type="caution">
    <text evidence="6">The sequence shown here is derived from an EMBL/GenBank/DDBJ whole genome shotgun (WGS) entry which is preliminary data.</text>
</comment>
<reference evidence="6" key="1">
    <citation type="submission" date="2023-06" db="EMBL/GenBank/DDBJ databases">
        <authorList>
            <person name="Kurt Z."/>
        </authorList>
    </citation>
    <scope>NUCLEOTIDE SEQUENCE</scope>
</reference>
<dbReference type="GO" id="GO:0005634">
    <property type="term" value="C:nucleus"/>
    <property type="evidence" value="ECO:0007669"/>
    <property type="project" value="TreeGrafter"/>
</dbReference>
<evidence type="ECO:0000256" key="2">
    <source>
        <dbReference type="ARBA" id="ARBA00022614"/>
    </source>
</evidence>
<dbReference type="AlphaFoldDB" id="A0AA86TKX6"/>
<accession>A0AA86TKX6</accession>
<proteinExistence type="predicted"/>
<dbReference type="EMBL" id="CAXDID020000460">
    <property type="protein sequence ID" value="CAL6093708.1"/>
    <property type="molecule type" value="Genomic_DNA"/>
</dbReference>
<evidence type="ECO:0000256" key="4">
    <source>
        <dbReference type="SAM" id="Coils"/>
    </source>
</evidence>
<keyword evidence="4" id="KW-0175">Coiled coil</keyword>
<dbReference type="InterPro" id="IPR032675">
    <property type="entry name" value="LRR_dom_sf"/>
</dbReference>
<protein>
    <submittedName>
        <fullName evidence="6">Leucine-rich repeat domain superfamily</fullName>
    </submittedName>
    <submittedName>
        <fullName evidence="7">Leucine-rich_repeat domain superfamily</fullName>
    </submittedName>
</protein>
<keyword evidence="3" id="KW-0677">Repeat</keyword>
<dbReference type="Proteomes" id="UP001642409">
    <property type="component" value="Unassembled WGS sequence"/>
</dbReference>
<evidence type="ECO:0000313" key="6">
    <source>
        <dbReference type="EMBL" id="CAI9921714.1"/>
    </source>
</evidence>
<dbReference type="EMBL" id="CATOUU010000232">
    <property type="protein sequence ID" value="CAI9921714.1"/>
    <property type="molecule type" value="Genomic_DNA"/>
</dbReference>
<evidence type="ECO:0000256" key="1">
    <source>
        <dbReference type="ARBA" id="ARBA00022468"/>
    </source>
</evidence>
<dbReference type="GO" id="GO:0031267">
    <property type="term" value="F:small GTPase binding"/>
    <property type="evidence" value="ECO:0007669"/>
    <property type="project" value="TreeGrafter"/>
</dbReference>
<evidence type="ECO:0000313" key="7">
    <source>
        <dbReference type="EMBL" id="CAL6093708.1"/>
    </source>
</evidence>
<feature type="region of interest" description="Disordered" evidence="5">
    <location>
        <begin position="634"/>
        <end position="666"/>
    </location>
</feature>
<name>A0AA86TKX6_9EUKA</name>
<dbReference type="GO" id="GO:0048471">
    <property type="term" value="C:perinuclear region of cytoplasm"/>
    <property type="evidence" value="ECO:0007669"/>
    <property type="project" value="TreeGrafter"/>
</dbReference>
<gene>
    <name evidence="7" type="ORF">HINF_LOCUS67120</name>
    <name evidence="6" type="ORF">HINF_LOCUS9359</name>
</gene>
<feature type="compositionally biased region" description="Low complexity" evidence="5">
    <location>
        <begin position="634"/>
        <end position="645"/>
    </location>
</feature>
<evidence type="ECO:0000256" key="3">
    <source>
        <dbReference type="ARBA" id="ARBA00022737"/>
    </source>
</evidence>
<dbReference type="Gene3D" id="3.80.10.10">
    <property type="entry name" value="Ribonuclease Inhibitor"/>
    <property type="match status" value="1"/>
</dbReference>
<reference evidence="7 8" key="2">
    <citation type="submission" date="2024-07" db="EMBL/GenBank/DDBJ databases">
        <authorList>
            <person name="Akdeniz Z."/>
        </authorList>
    </citation>
    <scope>NUCLEOTIDE SEQUENCE [LARGE SCALE GENOMIC DNA]</scope>
</reference>
<dbReference type="InterPro" id="IPR027038">
    <property type="entry name" value="RanGap"/>
</dbReference>
<organism evidence="6">
    <name type="scientific">Hexamita inflata</name>
    <dbReference type="NCBI Taxonomy" id="28002"/>
    <lineage>
        <taxon>Eukaryota</taxon>
        <taxon>Metamonada</taxon>
        <taxon>Diplomonadida</taxon>
        <taxon>Hexamitidae</taxon>
        <taxon>Hexamitinae</taxon>
        <taxon>Hexamita</taxon>
    </lineage>
</organism>
<dbReference type="SUPFAM" id="SSF52047">
    <property type="entry name" value="RNI-like"/>
    <property type="match status" value="1"/>
</dbReference>
<keyword evidence="1" id="KW-0343">GTPase activation</keyword>